<evidence type="ECO:0000256" key="1">
    <source>
        <dbReference type="SAM" id="Phobius"/>
    </source>
</evidence>
<organismHost>
    <name type="scientific">Heterosigma akashiwo</name>
    <name type="common">Chromophytic alga</name>
    <name type="synonym">Heterosigma carterae</name>
    <dbReference type="NCBI Taxonomy" id="2829"/>
</organismHost>
<proteinExistence type="predicted"/>
<protein>
    <submittedName>
        <fullName evidence="2">Uncharacterized protein</fullName>
    </submittedName>
</protein>
<dbReference type="KEGG" id="vg:37618431"/>
<dbReference type="GeneID" id="37618431"/>
<reference evidence="2 3" key="1">
    <citation type="submission" date="2016-03" db="EMBL/GenBank/DDBJ databases">
        <title>Genome sequences of a Phycodnavirus, Heterosigma akashiwo virus strain 53.</title>
        <authorList>
            <person name="Ueki S."/>
            <person name="Ogura Y."/>
            <person name="Hayashi T."/>
        </authorList>
    </citation>
    <scope>NUCLEOTIDE SEQUENCE [LARGE SCALE GENOMIC DNA]</scope>
    <source>
        <strain evidence="2">HaV53</strain>
    </source>
</reference>
<sequence>MPVYTCTICKYEEKVIIQRIQTSITHCDRCSTFIHVSCLKDYLSHDNNNTNTCFVCKRGSFIIKHVQGGTCLNINILMQRTWKNIKSKFTFCLDVYRLILVVLFHIIFMMSILMILALLMKLLRLLFGINPKFNNVSSYFLDALLFFCLVSCLCVITIPNASNRIFRYRM</sequence>
<keyword evidence="1" id="KW-0472">Membrane</keyword>
<accession>A0A1C9C518</accession>
<feature type="transmembrane region" description="Helical" evidence="1">
    <location>
        <begin position="95"/>
        <end position="119"/>
    </location>
</feature>
<gene>
    <name evidence="2" type="primary">HaV53_ORF50</name>
</gene>
<feature type="transmembrane region" description="Helical" evidence="1">
    <location>
        <begin position="139"/>
        <end position="161"/>
    </location>
</feature>
<evidence type="ECO:0000313" key="3">
    <source>
        <dbReference type="Proteomes" id="UP000232488"/>
    </source>
</evidence>
<keyword evidence="1" id="KW-1133">Transmembrane helix</keyword>
<dbReference type="EMBL" id="KX008963">
    <property type="protein sequence ID" value="AOM63381.1"/>
    <property type="molecule type" value="Genomic_DNA"/>
</dbReference>
<dbReference type="SUPFAM" id="SSF57903">
    <property type="entry name" value="FYVE/PHD zinc finger"/>
    <property type="match status" value="1"/>
</dbReference>
<name>A0A1C9C518_HAV01</name>
<keyword evidence="1" id="KW-0812">Transmembrane</keyword>
<evidence type="ECO:0000313" key="2">
    <source>
        <dbReference type="EMBL" id="AOM63381.1"/>
    </source>
</evidence>
<dbReference type="RefSeq" id="YP_009507447.1">
    <property type="nucleotide sequence ID" value="NC_038553.1"/>
</dbReference>
<dbReference type="InterPro" id="IPR011011">
    <property type="entry name" value="Znf_FYVE_PHD"/>
</dbReference>
<organism evidence="2 3">
    <name type="scientific">Heterosigma akashiwo virus 01</name>
    <name type="common">HaV01</name>
    <dbReference type="NCBI Taxonomy" id="97195"/>
    <lineage>
        <taxon>Viruses</taxon>
        <taxon>Varidnaviria</taxon>
        <taxon>Bamfordvirae</taxon>
        <taxon>Nucleocytoviricota</taxon>
        <taxon>Megaviricetes</taxon>
        <taxon>Algavirales</taxon>
        <taxon>Phycodnaviridae</taxon>
        <taxon>Raphidovirus</taxon>
        <taxon>Raphidovirus japonicum</taxon>
    </lineage>
</organism>
<dbReference type="Proteomes" id="UP000232488">
    <property type="component" value="Segment"/>
</dbReference>
<keyword evidence="3" id="KW-1185">Reference proteome</keyword>